<dbReference type="EMBL" id="RRAZ01000023">
    <property type="protein sequence ID" value="RRH72480.1"/>
    <property type="molecule type" value="Genomic_DNA"/>
</dbReference>
<dbReference type="Gene3D" id="3.40.1830.10">
    <property type="entry name" value="Thermophilic metalloprotease (M29)"/>
    <property type="match status" value="1"/>
</dbReference>
<dbReference type="Pfam" id="PF02073">
    <property type="entry name" value="Peptidase_M29"/>
    <property type="match status" value="1"/>
</dbReference>
<dbReference type="InterPro" id="IPR052170">
    <property type="entry name" value="M29_Exopeptidase"/>
</dbReference>
<dbReference type="PANTHER" id="PTHR34448">
    <property type="entry name" value="AMINOPEPTIDASE"/>
    <property type="match status" value="1"/>
</dbReference>
<dbReference type="RefSeq" id="WP_124965733.1">
    <property type="nucleotide sequence ID" value="NZ_RRAZ01000023.1"/>
</dbReference>
<dbReference type="Proteomes" id="UP000282125">
    <property type="component" value="Unassembled WGS sequence"/>
</dbReference>
<dbReference type="GO" id="GO:0006508">
    <property type="term" value="P:proteolysis"/>
    <property type="evidence" value="ECO:0007669"/>
    <property type="project" value="UniProtKB-KW"/>
</dbReference>
<keyword evidence="7" id="KW-0479">Metal-binding</keyword>
<accession>A0A3P3DDY2</accession>
<dbReference type="PANTHER" id="PTHR34448:SF3">
    <property type="entry name" value="AMINOPEPTIDASE AMPS"/>
    <property type="match status" value="1"/>
</dbReference>
<name>A0A3P3DDY2_9RHOB</name>
<evidence type="ECO:0000256" key="3">
    <source>
        <dbReference type="ARBA" id="ARBA00001947"/>
    </source>
</evidence>
<dbReference type="AlphaFoldDB" id="A0A3P3DDY2"/>
<dbReference type="InterPro" id="IPR035097">
    <property type="entry name" value="M29_N-terminal"/>
</dbReference>
<reference evidence="10 11" key="1">
    <citation type="submission" date="2018-11" db="EMBL/GenBank/DDBJ databases">
        <title>Gemmobacter sp. nov., YIM 102744-1 draft genome.</title>
        <authorList>
            <person name="Li G."/>
            <person name="Jiang Y."/>
        </authorList>
    </citation>
    <scope>NUCLEOTIDE SEQUENCE [LARGE SCALE GENOMIC DNA]</scope>
    <source>
        <strain evidence="10 11">YIM 102744-1</strain>
    </source>
</reference>
<protein>
    <submittedName>
        <fullName evidence="10">Aminopeptidase</fullName>
    </submittedName>
</protein>
<evidence type="ECO:0000256" key="8">
    <source>
        <dbReference type="ARBA" id="ARBA00022801"/>
    </source>
</evidence>
<comment type="similarity">
    <text evidence="4">Belongs to the peptidase M29 family.</text>
</comment>
<dbReference type="GO" id="GO:0004177">
    <property type="term" value="F:aminopeptidase activity"/>
    <property type="evidence" value="ECO:0007669"/>
    <property type="project" value="UniProtKB-KW"/>
</dbReference>
<comment type="cofactor">
    <cofactor evidence="1">
        <name>Co(2+)</name>
        <dbReference type="ChEBI" id="CHEBI:48828"/>
    </cofactor>
</comment>
<evidence type="ECO:0000256" key="5">
    <source>
        <dbReference type="ARBA" id="ARBA00022438"/>
    </source>
</evidence>
<evidence type="ECO:0000256" key="4">
    <source>
        <dbReference type="ARBA" id="ARBA00008236"/>
    </source>
</evidence>
<dbReference type="GO" id="GO:0008237">
    <property type="term" value="F:metallopeptidase activity"/>
    <property type="evidence" value="ECO:0007669"/>
    <property type="project" value="UniProtKB-KW"/>
</dbReference>
<keyword evidence="8" id="KW-0378">Hydrolase</keyword>
<evidence type="ECO:0000313" key="10">
    <source>
        <dbReference type="EMBL" id="RRH72480.1"/>
    </source>
</evidence>
<keyword evidence="11" id="KW-1185">Reference proteome</keyword>
<comment type="cofactor">
    <cofactor evidence="3">
        <name>Zn(2+)</name>
        <dbReference type="ChEBI" id="CHEBI:29105"/>
    </cofactor>
</comment>
<evidence type="ECO:0000256" key="2">
    <source>
        <dbReference type="ARBA" id="ARBA00001946"/>
    </source>
</evidence>
<organism evidence="10 11">
    <name type="scientific">Falsigemmobacter faecalis</name>
    <dbReference type="NCBI Taxonomy" id="2488730"/>
    <lineage>
        <taxon>Bacteria</taxon>
        <taxon>Pseudomonadati</taxon>
        <taxon>Pseudomonadota</taxon>
        <taxon>Alphaproteobacteria</taxon>
        <taxon>Rhodobacterales</taxon>
        <taxon>Paracoccaceae</taxon>
        <taxon>Falsigemmobacter</taxon>
    </lineage>
</organism>
<dbReference type="SUPFAM" id="SSF144052">
    <property type="entry name" value="Thermophilic metalloprotease-like"/>
    <property type="match status" value="1"/>
</dbReference>
<dbReference type="GO" id="GO:0046872">
    <property type="term" value="F:metal ion binding"/>
    <property type="evidence" value="ECO:0007669"/>
    <property type="project" value="UniProtKB-KW"/>
</dbReference>
<evidence type="ECO:0000256" key="6">
    <source>
        <dbReference type="ARBA" id="ARBA00022670"/>
    </source>
</evidence>
<keyword evidence="5 10" id="KW-0031">Aminopeptidase</keyword>
<evidence type="ECO:0000313" key="11">
    <source>
        <dbReference type="Proteomes" id="UP000282125"/>
    </source>
</evidence>
<dbReference type="PRINTS" id="PR00919">
    <property type="entry name" value="THERMOPTASE"/>
</dbReference>
<sequence>MSLTPPSLNEERLDRLARVAVKVGLNLQQGQDLILTAPVSAAPLVRRIAAHAYQAGAGLVTPIYGDEEVTLARYQHGQDHSFDRATGWLFDGMAQAYKAGTARMAIVGDNPMLLSEQDPAKVARASRANALAYKPAQAPIVNFDINWTIVAWPGLAWAQQVFPDLPPEEAQAALADAIFKASRIDGEDPVADWTAHSARLAERSAWLNGNRFSALQFTGPGTDLKVGLADGHEWHGGASTAKNGAECNANIPTEEVFTTPHAMRVEGWVSATKPLSHQGSLIDGIRVKFEDGKIVEAHATKGEGVLQKLIESDEGARRLGEVALVPHSSPISQSGLLFYNTLFDENAASHIALGQCYSKCFVGGADLTEDQVKARGGNSSIIHVDWMIGSGQVDVDGINADGSRTPVMRKGEWA</sequence>
<comment type="caution">
    <text evidence="10">The sequence shown here is derived from an EMBL/GenBank/DDBJ whole genome shotgun (WGS) entry which is preliminary data.</text>
</comment>
<gene>
    <name evidence="10" type="ORF">EG244_14560</name>
</gene>
<dbReference type="InterPro" id="IPR000787">
    <property type="entry name" value="Peptidase_M29"/>
</dbReference>
<proteinExistence type="inferred from homology"/>
<dbReference type="OrthoDB" id="9803993at2"/>
<evidence type="ECO:0000256" key="9">
    <source>
        <dbReference type="ARBA" id="ARBA00023049"/>
    </source>
</evidence>
<evidence type="ECO:0000256" key="1">
    <source>
        <dbReference type="ARBA" id="ARBA00001941"/>
    </source>
</evidence>
<comment type="cofactor">
    <cofactor evidence="2">
        <name>Mg(2+)</name>
        <dbReference type="ChEBI" id="CHEBI:18420"/>
    </cofactor>
</comment>
<evidence type="ECO:0000256" key="7">
    <source>
        <dbReference type="ARBA" id="ARBA00022723"/>
    </source>
</evidence>
<keyword evidence="6" id="KW-0645">Protease</keyword>
<keyword evidence="9" id="KW-0482">Metalloprotease</keyword>